<dbReference type="KEGG" id="ghi:107911069"/>
<evidence type="ECO:0000313" key="2">
    <source>
        <dbReference type="Proteomes" id="UP000818029"/>
    </source>
</evidence>
<accession>A0A1U8JW27</accession>
<gene>
    <name evidence="3" type="primary">LOC107911069</name>
</gene>
<dbReference type="InterPro" id="IPR036397">
    <property type="entry name" value="RNaseH_sf"/>
</dbReference>
<protein>
    <recommendedName>
        <fullName evidence="1">RNase H type-1 domain-containing protein</fullName>
    </recommendedName>
</protein>
<dbReference type="OrthoDB" id="1426718at2759"/>
<dbReference type="PANTHER" id="PTHR48475">
    <property type="entry name" value="RIBONUCLEASE H"/>
    <property type="match status" value="1"/>
</dbReference>
<dbReference type="PANTHER" id="PTHR48475:SF1">
    <property type="entry name" value="RNASE H TYPE-1 DOMAIN-CONTAINING PROTEIN"/>
    <property type="match status" value="1"/>
</dbReference>
<dbReference type="GO" id="GO:0003676">
    <property type="term" value="F:nucleic acid binding"/>
    <property type="evidence" value="ECO:0007669"/>
    <property type="project" value="InterPro"/>
</dbReference>
<feature type="domain" description="RNase H type-1" evidence="1">
    <location>
        <begin position="93"/>
        <end position="157"/>
    </location>
</feature>
<sequence>MDPLKYMMESTALNRRMVRSQILLFKFDIVYINQKVVKGSPIADFLASRALENYEPLDFDFPNEDLIYVATIEEDAQEGYPWKLNFDGASNTMAKECKIKVLEVYGDFALVIISSRVNGKLIEYRRLVIELIKEFDYITFCYLPRDKNQMADVLATLASMVKMNKYEDNREYPNQAAENDKRTLRKLASDYVLDGEILYKRTKNQGIDVIRPISPKASNGH</sequence>
<reference evidence="2" key="1">
    <citation type="journal article" date="2020" name="Nat. Genet.">
        <title>Genomic diversifications of five Gossypium allopolyploid species and their impact on cotton improvement.</title>
        <authorList>
            <person name="Chen Z.J."/>
            <person name="Sreedasyam A."/>
            <person name="Ando A."/>
            <person name="Song Q."/>
            <person name="De Santiago L.M."/>
            <person name="Hulse-Kemp A.M."/>
            <person name="Ding M."/>
            <person name="Ye W."/>
            <person name="Kirkbride R.C."/>
            <person name="Jenkins J."/>
            <person name="Plott C."/>
            <person name="Lovell J."/>
            <person name="Lin Y.M."/>
            <person name="Vaughn R."/>
            <person name="Liu B."/>
            <person name="Simpson S."/>
            <person name="Scheffler B.E."/>
            <person name="Wen L."/>
            <person name="Saski C.A."/>
            <person name="Grover C.E."/>
            <person name="Hu G."/>
            <person name="Conover J.L."/>
            <person name="Carlson J.W."/>
            <person name="Shu S."/>
            <person name="Boston L.B."/>
            <person name="Williams M."/>
            <person name="Peterson D.G."/>
            <person name="McGee K."/>
            <person name="Jones D.C."/>
            <person name="Wendel J.F."/>
            <person name="Stelly D.M."/>
            <person name="Grimwood J."/>
            <person name="Schmutz J."/>
        </authorList>
    </citation>
    <scope>NUCLEOTIDE SEQUENCE [LARGE SCALE GENOMIC DNA]</scope>
    <source>
        <strain evidence="2">cv. TM-1</strain>
    </source>
</reference>
<evidence type="ECO:0000313" key="3">
    <source>
        <dbReference type="RefSeq" id="XP_016694450.1"/>
    </source>
</evidence>
<dbReference type="Proteomes" id="UP000818029">
    <property type="component" value="Chromosome D11"/>
</dbReference>
<dbReference type="AlphaFoldDB" id="A0A1U8JW27"/>
<name>A0A1U8JW27_GOSHI</name>
<evidence type="ECO:0000259" key="1">
    <source>
        <dbReference type="Pfam" id="PF13456"/>
    </source>
</evidence>
<keyword evidence="2" id="KW-1185">Reference proteome</keyword>
<dbReference type="GO" id="GO:0004523">
    <property type="term" value="F:RNA-DNA hybrid ribonuclease activity"/>
    <property type="evidence" value="ECO:0007669"/>
    <property type="project" value="InterPro"/>
</dbReference>
<dbReference type="Pfam" id="PF13456">
    <property type="entry name" value="RVT_3"/>
    <property type="match status" value="1"/>
</dbReference>
<dbReference type="Gene3D" id="3.30.420.10">
    <property type="entry name" value="Ribonuclease H-like superfamily/Ribonuclease H"/>
    <property type="match status" value="1"/>
</dbReference>
<proteinExistence type="predicted"/>
<dbReference type="GeneID" id="107911069"/>
<dbReference type="PaxDb" id="3635-A0A1U8JW27"/>
<organism evidence="2 3">
    <name type="scientific">Gossypium hirsutum</name>
    <name type="common">Upland cotton</name>
    <name type="synonym">Gossypium mexicanum</name>
    <dbReference type="NCBI Taxonomy" id="3635"/>
    <lineage>
        <taxon>Eukaryota</taxon>
        <taxon>Viridiplantae</taxon>
        <taxon>Streptophyta</taxon>
        <taxon>Embryophyta</taxon>
        <taxon>Tracheophyta</taxon>
        <taxon>Spermatophyta</taxon>
        <taxon>Magnoliopsida</taxon>
        <taxon>eudicotyledons</taxon>
        <taxon>Gunneridae</taxon>
        <taxon>Pentapetalae</taxon>
        <taxon>rosids</taxon>
        <taxon>malvids</taxon>
        <taxon>Malvales</taxon>
        <taxon>Malvaceae</taxon>
        <taxon>Malvoideae</taxon>
        <taxon>Gossypium</taxon>
    </lineage>
</organism>
<dbReference type="InterPro" id="IPR002156">
    <property type="entry name" value="RNaseH_domain"/>
</dbReference>
<dbReference type="RefSeq" id="XP_016694450.1">
    <property type="nucleotide sequence ID" value="XM_016838961.1"/>
</dbReference>
<reference evidence="3" key="2">
    <citation type="submission" date="2025-08" db="UniProtKB">
        <authorList>
            <consortium name="RefSeq"/>
        </authorList>
    </citation>
    <scope>IDENTIFICATION</scope>
</reference>